<sequence>PYDSLYSNYDIVIWFTGNDCTTTLTEFDQQKIATYLDSGGNLFISGQDIGFDIGSTSFYSDYLHAQYIKDDTNLYILDGVYGDPITSGMCINISGGDGANNQYYPSEIKVINGATPIFTYDEGTEPMGYYSNVNTNKKFAQNSEKNNENDKIFGIALNGTAALRVDTGSYRLVYFAFGFEAINQPTLRNSLMYRVISWFNQSQFTGIIDDYGLDTDSDGLYDYLV</sequence>
<reference evidence="1" key="1">
    <citation type="journal article" date="2014" name="Front. Microbiol.">
        <title>High frequency of phylogenetically diverse reductive dehalogenase-homologous genes in deep subseafloor sedimentary metagenomes.</title>
        <authorList>
            <person name="Kawai M."/>
            <person name="Futagami T."/>
            <person name="Toyoda A."/>
            <person name="Takaki Y."/>
            <person name="Nishi S."/>
            <person name="Hori S."/>
            <person name="Arai W."/>
            <person name="Tsubouchi T."/>
            <person name="Morono Y."/>
            <person name="Uchiyama I."/>
            <person name="Ito T."/>
            <person name="Fujiyama A."/>
            <person name="Inagaki F."/>
            <person name="Takami H."/>
        </authorList>
    </citation>
    <scope>NUCLEOTIDE SEQUENCE</scope>
    <source>
        <strain evidence="1">Expedition CK06-06</strain>
    </source>
</reference>
<proteinExistence type="predicted"/>
<name>X1JXI7_9ZZZZ</name>
<dbReference type="AlphaFoldDB" id="X1JXI7"/>
<protein>
    <recommendedName>
        <fullName evidence="2">Gingipain domain-containing protein</fullName>
    </recommendedName>
</protein>
<evidence type="ECO:0000313" key="1">
    <source>
        <dbReference type="EMBL" id="GAH86095.1"/>
    </source>
</evidence>
<gene>
    <name evidence="1" type="ORF">S03H2_63587</name>
</gene>
<feature type="non-terminal residue" evidence="1">
    <location>
        <position position="1"/>
    </location>
</feature>
<accession>X1JXI7</accession>
<evidence type="ECO:0008006" key="2">
    <source>
        <dbReference type="Google" id="ProtNLM"/>
    </source>
</evidence>
<feature type="non-terminal residue" evidence="1">
    <location>
        <position position="225"/>
    </location>
</feature>
<comment type="caution">
    <text evidence="1">The sequence shown here is derived from an EMBL/GenBank/DDBJ whole genome shotgun (WGS) entry which is preliminary data.</text>
</comment>
<organism evidence="1">
    <name type="scientific">marine sediment metagenome</name>
    <dbReference type="NCBI Taxonomy" id="412755"/>
    <lineage>
        <taxon>unclassified sequences</taxon>
        <taxon>metagenomes</taxon>
        <taxon>ecological metagenomes</taxon>
    </lineage>
</organism>
<dbReference type="EMBL" id="BARU01041216">
    <property type="protein sequence ID" value="GAH86095.1"/>
    <property type="molecule type" value="Genomic_DNA"/>
</dbReference>